<dbReference type="EMBL" id="JAYFSI010000012">
    <property type="protein sequence ID" value="MEA5365345.1"/>
    <property type="molecule type" value="Genomic_DNA"/>
</dbReference>
<dbReference type="Pfam" id="PF07228">
    <property type="entry name" value="SpoIIE"/>
    <property type="match status" value="1"/>
</dbReference>
<dbReference type="InterPro" id="IPR052016">
    <property type="entry name" value="Bact_Sigma-Reg"/>
</dbReference>
<gene>
    <name evidence="4" type="ORF">VA596_37855</name>
</gene>
<accession>A0ABU5RHN6</accession>
<comment type="caution">
    <text evidence="4">The sequence shown here is derived from an EMBL/GenBank/DDBJ whole genome shotgun (WGS) entry which is preliminary data.</text>
</comment>
<evidence type="ECO:0000256" key="1">
    <source>
        <dbReference type="ARBA" id="ARBA00022801"/>
    </source>
</evidence>
<evidence type="ECO:0000313" key="4">
    <source>
        <dbReference type="EMBL" id="MEA5365345.1"/>
    </source>
</evidence>
<sequence>MSSPEDDTTAGRASILVVDDLEASRYLTSSWLRRNGYRVTEARTGREALDVLATDELDMVLLDVNLPDMSGFEVCERVKGDPRTAAMPVIHISATAIEVEDRTTGLDRGADGYLVEPVDPGELVATVEAALRYYRARSHAERLALRLGRLTRATLAMNSARTFDDVLVAAAAGAATIFEGPASVVSASHRGLVRSATTDDPAEPPAVRADTLRALEQVTKEVGDGATASAVFPTPDGLSTVTLAYPNPSQLPVAITVAARSIRSEDDRNLLLQLGQATALACEAMRTFSEEHQLALTLQRSLLPRELPARPELEMAARYAPASDNAEIGGDFYEVSDLGGRLLIAVGDVVGHSIEAATVMGEVRHALRAYAVEGHGPVEILHRLDAMLRRYHPRSLTTLCLVVIDPASGAVEIANAGHIPPLLADATGARYVEIAGPLLGIGLPRPPATELTVAPGTLVLLVTDGLIERRGIVIDDGMESLRTAVVHDADLETLCDQLLERFGEAAEDDIALLAFRRR</sequence>
<dbReference type="Gene3D" id="3.40.50.2300">
    <property type="match status" value="1"/>
</dbReference>
<name>A0ABU5RHN6_9PSEU</name>
<dbReference type="PROSITE" id="PS50110">
    <property type="entry name" value="RESPONSE_REGULATORY"/>
    <property type="match status" value="1"/>
</dbReference>
<dbReference type="SUPFAM" id="SSF52172">
    <property type="entry name" value="CheY-like"/>
    <property type="match status" value="1"/>
</dbReference>
<evidence type="ECO:0000259" key="3">
    <source>
        <dbReference type="PROSITE" id="PS50110"/>
    </source>
</evidence>
<dbReference type="InterPro" id="IPR001789">
    <property type="entry name" value="Sig_transdc_resp-reg_receiver"/>
</dbReference>
<dbReference type="PANTHER" id="PTHR43156:SF2">
    <property type="entry name" value="STAGE II SPORULATION PROTEIN E"/>
    <property type="match status" value="1"/>
</dbReference>
<keyword evidence="1" id="KW-0378">Hydrolase</keyword>
<dbReference type="Proteomes" id="UP001304298">
    <property type="component" value="Unassembled WGS sequence"/>
</dbReference>
<dbReference type="Gene3D" id="3.60.40.10">
    <property type="entry name" value="PPM-type phosphatase domain"/>
    <property type="match status" value="1"/>
</dbReference>
<evidence type="ECO:0000256" key="2">
    <source>
        <dbReference type="PROSITE-ProRule" id="PRU00169"/>
    </source>
</evidence>
<dbReference type="InterPro" id="IPR011006">
    <property type="entry name" value="CheY-like_superfamily"/>
</dbReference>
<dbReference type="InterPro" id="IPR001932">
    <property type="entry name" value="PPM-type_phosphatase-like_dom"/>
</dbReference>
<keyword evidence="2" id="KW-0597">Phosphoprotein</keyword>
<feature type="domain" description="Response regulatory" evidence="3">
    <location>
        <begin position="14"/>
        <end position="131"/>
    </location>
</feature>
<proteinExistence type="predicted"/>
<reference evidence="4 5" key="1">
    <citation type="submission" date="2023-12" db="EMBL/GenBank/DDBJ databases">
        <title>Amycolatopsis sp. V23-08.</title>
        <authorList>
            <person name="Somphong A."/>
        </authorList>
    </citation>
    <scope>NUCLEOTIDE SEQUENCE [LARGE SCALE GENOMIC DNA]</scope>
    <source>
        <strain evidence="4 5">V23-08</strain>
    </source>
</reference>
<protein>
    <submittedName>
        <fullName evidence="4">Fused response regulator/phosphatase</fullName>
    </submittedName>
</protein>
<dbReference type="InterPro" id="IPR036457">
    <property type="entry name" value="PPM-type-like_dom_sf"/>
</dbReference>
<organism evidence="4 5">
    <name type="scientific">Amycolatopsis heterodermiae</name>
    <dbReference type="NCBI Taxonomy" id="3110235"/>
    <lineage>
        <taxon>Bacteria</taxon>
        <taxon>Bacillati</taxon>
        <taxon>Actinomycetota</taxon>
        <taxon>Actinomycetes</taxon>
        <taxon>Pseudonocardiales</taxon>
        <taxon>Pseudonocardiaceae</taxon>
        <taxon>Amycolatopsis</taxon>
    </lineage>
</organism>
<dbReference type="PANTHER" id="PTHR43156">
    <property type="entry name" value="STAGE II SPORULATION PROTEIN E-RELATED"/>
    <property type="match status" value="1"/>
</dbReference>
<evidence type="ECO:0000313" key="5">
    <source>
        <dbReference type="Proteomes" id="UP001304298"/>
    </source>
</evidence>
<dbReference type="Pfam" id="PF00072">
    <property type="entry name" value="Response_reg"/>
    <property type="match status" value="1"/>
</dbReference>
<feature type="modified residue" description="4-aspartylphosphate" evidence="2">
    <location>
        <position position="63"/>
    </location>
</feature>
<dbReference type="SMART" id="SM00448">
    <property type="entry name" value="REC"/>
    <property type="match status" value="1"/>
</dbReference>
<dbReference type="RefSeq" id="WP_323333794.1">
    <property type="nucleotide sequence ID" value="NZ_JAYFSI010000012.1"/>
</dbReference>
<keyword evidence="5" id="KW-1185">Reference proteome</keyword>
<dbReference type="SMART" id="SM00331">
    <property type="entry name" value="PP2C_SIG"/>
    <property type="match status" value="1"/>
</dbReference>
<dbReference type="SUPFAM" id="SSF81606">
    <property type="entry name" value="PP2C-like"/>
    <property type="match status" value="1"/>
</dbReference>